<organism evidence="1 2">
    <name type="scientific">Pistacia integerrima</name>
    <dbReference type="NCBI Taxonomy" id="434235"/>
    <lineage>
        <taxon>Eukaryota</taxon>
        <taxon>Viridiplantae</taxon>
        <taxon>Streptophyta</taxon>
        <taxon>Embryophyta</taxon>
        <taxon>Tracheophyta</taxon>
        <taxon>Spermatophyta</taxon>
        <taxon>Magnoliopsida</taxon>
        <taxon>eudicotyledons</taxon>
        <taxon>Gunneridae</taxon>
        <taxon>Pentapetalae</taxon>
        <taxon>rosids</taxon>
        <taxon>malvids</taxon>
        <taxon>Sapindales</taxon>
        <taxon>Anacardiaceae</taxon>
        <taxon>Pistacia</taxon>
    </lineage>
</organism>
<evidence type="ECO:0000313" key="2">
    <source>
        <dbReference type="Proteomes" id="UP001163603"/>
    </source>
</evidence>
<evidence type="ECO:0000313" key="1">
    <source>
        <dbReference type="EMBL" id="KAJ0042674.1"/>
    </source>
</evidence>
<reference evidence="2" key="1">
    <citation type="journal article" date="2023" name="G3 (Bethesda)">
        <title>Genome assembly and association tests identify interacting loci associated with vigor, precocity, and sex in interspecific pistachio rootstocks.</title>
        <authorList>
            <person name="Palmer W."/>
            <person name="Jacygrad E."/>
            <person name="Sagayaradj S."/>
            <person name="Cavanaugh K."/>
            <person name="Han R."/>
            <person name="Bertier L."/>
            <person name="Beede B."/>
            <person name="Kafkas S."/>
            <person name="Golino D."/>
            <person name="Preece J."/>
            <person name="Michelmore R."/>
        </authorList>
    </citation>
    <scope>NUCLEOTIDE SEQUENCE [LARGE SCALE GENOMIC DNA]</scope>
</reference>
<name>A0ACC0YW89_9ROSI</name>
<keyword evidence="2" id="KW-1185">Reference proteome</keyword>
<comment type="caution">
    <text evidence="1">The sequence shown here is derived from an EMBL/GenBank/DDBJ whole genome shotgun (WGS) entry which is preliminary data.</text>
</comment>
<gene>
    <name evidence="1" type="ORF">Pint_18583</name>
</gene>
<sequence length="289" mass="33001">MEKPDSTSDEEWEFEHKQVCGYIRQWVEDNVLNHIANETHARTLWNKLETLDFGSLILCLTLGKIFVVSLTNFALNGIETMKYVKSGVLKEEVQRRTQGSSSSHSEVLVTENRRRNKSKGQGQNGLGDFGTVKMGNDGLAKVIVIGDVCLEMDNGSSLLLRDMKHIPDIRLNMISIGRLDDEGCCNTFSDGQWKLTRGICAFRRDERSKLDMRTRQCIFIGYGLNEFGYRLYDPVEKKLVRSHDVVFMEDQTIQDVEKEEKVRPQYSDGLIDLDPVSFTDLPTNVEHDV</sequence>
<proteinExistence type="predicted"/>
<protein>
    <submittedName>
        <fullName evidence="1">Uncharacterized protein</fullName>
    </submittedName>
</protein>
<accession>A0ACC0YW89</accession>
<dbReference type="EMBL" id="CM047739">
    <property type="protein sequence ID" value="KAJ0042674.1"/>
    <property type="molecule type" value="Genomic_DNA"/>
</dbReference>
<dbReference type="Proteomes" id="UP001163603">
    <property type="component" value="Chromosome 4"/>
</dbReference>